<sequence length="42" mass="4923">MGMLESDLSKTVSDIMTYQQITLTQFTTDLEWLLDEKVVKRN</sequence>
<evidence type="ECO:0000313" key="2">
    <source>
        <dbReference type="Proteomes" id="UP000275676"/>
    </source>
</evidence>
<dbReference type="AlphaFoldDB" id="A0A3S4GY75"/>
<organism evidence="1 2">
    <name type="scientific">Salmonella enterica subsp. arizonae</name>
    <dbReference type="NCBI Taxonomy" id="59203"/>
    <lineage>
        <taxon>Bacteria</taxon>
        <taxon>Pseudomonadati</taxon>
        <taxon>Pseudomonadota</taxon>
        <taxon>Gammaproteobacteria</taxon>
        <taxon>Enterobacterales</taxon>
        <taxon>Enterobacteriaceae</taxon>
        <taxon>Salmonella</taxon>
    </lineage>
</organism>
<reference evidence="1 2" key="1">
    <citation type="submission" date="2018-12" db="EMBL/GenBank/DDBJ databases">
        <authorList>
            <consortium name="Pathogen Informatics"/>
        </authorList>
    </citation>
    <scope>NUCLEOTIDE SEQUENCE [LARGE SCALE GENOMIC DNA]</scope>
    <source>
        <strain evidence="1 2">NCTC10047</strain>
    </source>
</reference>
<dbReference type="Proteomes" id="UP000275676">
    <property type="component" value="Chromosome"/>
</dbReference>
<dbReference type="EMBL" id="LR134156">
    <property type="protein sequence ID" value="VEA79176.1"/>
    <property type="molecule type" value="Genomic_DNA"/>
</dbReference>
<protein>
    <submittedName>
        <fullName evidence="1">Uncharacterized protein</fullName>
    </submittedName>
</protein>
<proteinExistence type="predicted"/>
<evidence type="ECO:0000313" key="1">
    <source>
        <dbReference type="EMBL" id="VEA79176.1"/>
    </source>
</evidence>
<dbReference type="REBASE" id="287918">
    <property type="entry name" value="Sen10047IIP"/>
</dbReference>
<accession>A0A3S4GY75</accession>
<gene>
    <name evidence="1" type="ORF">NCTC10047_05161</name>
</gene>
<name>A0A3S4GY75_SALER</name>